<keyword evidence="5 6" id="KW-0472">Membrane</keyword>
<dbReference type="InterPro" id="IPR051211">
    <property type="entry name" value="PG_lysyltransferase"/>
</dbReference>
<evidence type="ECO:0000259" key="8">
    <source>
        <dbReference type="Pfam" id="PF16995"/>
    </source>
</evidence>
<evidence type="ECO:0000313" key="10">
    <source>
        <dbReference type="Proteomes" id="UP001500902"/>
    </source>
</evidence>
<feature type="domain" description="Phosphatidylglycerol lysyltransferase C-terminal" evidence="7">
    <location>
        <begin position="228"/>
        <end position="540"/>
    </location>
</feature>
<evidence type="ECO:0000256" key="6">
    <source>
        <dbReference type="SAM" id="Phobius"/>
    </source>
</evidence>
<dbReference type="Proteomes" id="UP001500902">
    <property type="component" value="Unassembled WGS sequence"/>
</dbReference>
<keyword evidence="4 6" id="KW-1133">Transmembrane helix</keyword>
<evidence type="ECO:0000256" key="3">
    <source>
        <dbReference type="ARBA" id="ARBA00022692"/>
    </source>
</evidence>
<dbReference type="Pfam" id="PF16995">
    <property type="entry name" value="tRNA-synt_2_TM"/>
    <property type="match status" value="1"/>
</dbReference>
<evidence type="ECO:0000256" key="4">
    <source>
        <dbReference type="ARBA" id="ARBA00022989"/>
    </source>
</evidence>
<reference evidence="10" key="1">
    <citation type="journal article" date="2019" name="Int. J. Syst. Evol. Microbiol.">
        <title>The Global Catalogue of Microorganisms (GCM) 10K type strain sequencing project: providing services to taxonomists for standard genome sequencing and annotation.</title>
        <authorList>
            <consortium name="The Broad Institute Genomics Platform"/>
            <consortium name="The Broad Institute Genome Sequencing Center for Infectious Disease"/>
            <person name="Wu L."/>
            <person name="Ma J."/>
        </authorList>
    </citation>
    <scope>NUCLEOTIDE SEQUENCE [LARGE SCALE GENOMIC DNA]</scope>
    <source>
        <strain evidence="10">JCM 16904</strain>
    </source>
</reference>
<feature type="transmembrane region" description="Helical" evidence="6">
    <location>
        <begin position="9"/>
        <end position="26"/>
    </location>
</feature>
<dbReference type="PANTHER" id="PTHR34697">
    <property type="entry name" value="PHOSPHATIDYLGLYCEROL LYSYLTRANSFERASE"/>
    <property type="match status" value="1"/>
</dbReference>
<evidence type="ECO:0000256" key="5">
    <source>
        <dbReference type="ARBA" id="ARBA00023136"/>
    </source>
</evidence>
<comment type="caution">
    <text evidence="9">The sequence shown here is derived from an EMBL/GenBank/DDBJ whole genome shotgun (WGS) entry which is preliminary data.</text>
</comment>
<feature type="transmembrane region" description="Helical" evidence="6">
    <location>
        <begin position="129"/>
        <end position="148"/>
    </location>
</feature>
<organism evidence="9 10">
    <name type="scientific">Nonomuraea antimicrobica</name>
    <dbReference type="NCBI Taxonomy" id="561173"/>
    <lineage>
        <taxon>Bacteria</taxon>
        <taxon>Bacillati</taxon>
        <taxon>Actinomycetota</taxon>
        <taxon>Actinomycetes</taxon>
        <taxon>Streptosporangiales</taxon>
        <taxon>Streptosporangiaceae</taxon>
        <taxon>Nonomuraea</taxon>
    </lineage>
</organism>
<sequence length="590" mass="64745">MSRSAVPTVAGYLAVVIGAVNILRVVHPGFEHTRLAEIAALLPGAAVSLAAATSLVAGMLLIMLAHALRRRKRRAWRLVIVLLPVNALIGELRWGHLLTAAVTFALFGVLLAARKEFYALSDPRTRWRSLWAFLLLGVVDVLVGWAVVNTRSHAMVGTVSLSDRWQEVLLGLVGIDGPIAFATARTADLVYFSLLGLGTLTAVTTLYLALRPERPVAGLTLDEERAVRDLLREHGERDSLGYFALRSDKSAIFSASGKAVVSYRVTAGVMLASGDPIGDVEAWPGAIKEFMDKARRHAWVPAVIGCSQTGGTVWCREAGLSALELGDEAIVEVADFGLQGRQMRNVRQMIHRIERTGTVCRVRRVTDLDPPERDRMRQAAQAWRGREHARGFSMALGRIGDPADPGCVVVTAHRTDDPAAAPSGRPPWGDLRAILQFVPWGTDGLSLDLMCRDPGSDPGLNELLIVEMLRAAPGLGVSRVSLNFAMFRAALAGGERLGAGPVLRVWRAFLLFLSRWFQIESLYRFNAKFRPRWEPRFLVFPGTRDLPRIGFAALQAEAFIPRTLFPTGLRSLLSHPRRHRHRVPHRSGTS</sequence>
<dbReference type="PANTHER" id="PTHR34697:SF2">
    <property type="entry name" value="PHOSPHATIDYLGLYCEROL LYSYLTRANSFERASE"/>
    <property type="match status" value="1"/>
</dbReference>
<evidence type="ECO:0000313" key="9">
    <source>
        <dbReference type="EMBL" id="GAA3660427.1"/>
    </source>
</evidence>
<comment type="subcellular location">
    <subcellularLocation>
        <location evidence="1">Cell membrane</location>
        <topology evidence="1">Multi-pass membrane protein</topology>
    </subcellularLocation>
</comment>
<dbReference type="InterPro" id="IPR024320">
    <property type="entry name" value="LPG_synthase_C"/>
</dbReference>
<name>A0ABP7BJ38_9ACTN</name>
<evidence type="ECO:0000256" key="1">
    <source>
        <dbReference type="ARBA" id="ARBA00004651"/>
    </source>
</evidence>
<dbReference type="InterPro" id="IPR031553">
    <property type="entry name" value="tRNA-synt_2_TM"/>
</dbReference>
<dbReference type="EMBL" id="BAAAZP010000044">
    <property type="protein sequence ID" value="GAA3660427.1"/>
    <property type="molecule type" value="Genomic_DNA"/>
</dbReference>
<feature type="domain" description="Lysyl-tRNA synthetase N-terminal transmembrane region" evidence="8">
    <location>
        <begin position="4"/>
        <end position="149"/>
    </location>
</feature>
<gene>
    <name evidence="9" type="ORF">GCM10022224_024750</name>
</gene>
<feature type="transmembrane region" description="Helical" evidence="6">
    <location>
        <begin position="189"/>
        <end position="210"/>
    </location>
</feature>
<evidence type="ECO:0000259" key="7">
    <source>
        <dbReference type="Pfam" id="PF09924"/>
    </source>
</evidence>
<keyword evidence="10" id="KW-1185">Reference proteome</keyword>
<accession>A0ABP7BJ38</accession>
<feature type="transmembrane region" description="Helical" evidence="6">
    <location>
        <begin position="98"/>
        <end position="117"/>
    </location>
</feature>
<keyword evidence="3 6" id="KW-0812">Transmembrane</keyword>
<keyword evidence="2" id="KW-1003">Cell membrane</keyword>
<protein>
    <submittedName>
        <fullName evidence="9">Phosphatidylglycerol lysyltransferase domain-containing protein</fullName>
    </submittedName>
</protein>
<dbReference type="RefSeq" id="WP_344876250.1">
    <property type="nucleotide sequence ID" value="NZ_BAAAZP010000044.1"/>
</dbReference>
<dbReference type="Pfam" id="PF09924">
    <property type="entry name" value="LPG_synthase_C"/>
    <property type="match status" value="1"/>
</dbReference>
<evidence type="ECO:0000256" key="2">
    <source>
        <dbReference type="ARBA" id="ARBA00022475"/>
    </source>
</evidence>
<proteinExistence type="predicted"/>
<feature type="transmembrane region" description="Helical" evidence="6">
    <location>
        <begin position="38"/>
        <end position="63"/>
    </location>
</feature>